<name>A0A9N9PVZ6_9HELO</name>
<keyword evidence="3" id="KW-1185">Reference proteome</keyword>
<feature type="region of interest" description="Disordered" evidence="1">
    <location>
        <begin position="168"/>
        <end position="189"/>
    </location>
</feature>
<gene>
    <name evidence="2" type="ORF">HYFRA_00000093</name>
</gene>
<organism evidence="2 3">
    <name type="scientific">Hymenoscyphus fraxineus</name>
    <dbReference type="NCBI Taxonomy" id="746836"/>
    <lineage>
        <taxon>Eukaryota</taxon>
        <taxon>Fungi</taxon>
        <taxon>Dikarya</taxon>
        <taxon>Ascomycota</taxon>
        <taxon>Pezizomycotina</taxon>
        <taxon>Leotiomycetes</taxon>
        <taxon>Helotiales</taxon>
        <taxon>Helotiaceae</taxon>
        <taxon>Hymenoscyphus</taxon>
    </lineage>
</organism>
<dbReference type="EMBL" id="CAJVRL010000081">
    <property type="protein sequence ID" value="CAG8957755.1"/>
    <property type="molecule type" value="Genomic_DNA"/>
</dbReference>
<evidence type="ECO:0000313" key="2">
    <source>
        <dbReference type="EMBL" id="CAG8957755.1"/>
    </source>
</evidence>
<dbReference type="Proteomes" id="UP000696280">
    <property type="component" value="Unassembled WGS sequence"/>
</dbReference>
<evidence type="ECO:0000256" key="1">
    <source>
        <dbReference type="SAM" id="MobiDB-lite"/>
    </source>
</evidence>
<comment type="caution">
    <text evidence="2">The sequence shown here is derived from an EMBL/GenBank/DDBJ whole genome shotgun (WGS) entry which is preliminary data.</text>
</comment>
<evidence type="ECO:0000313" key="3">
    <source>
        <dbReference type="Proteomes" id="UP000696280"/>
    </source>
</evidence>
<dbReference type="OrthoDB" id="10321760at2759"/>
<reference evidence="2" key="1">
    <citation type="submission" date="2021-07" db="EMBL/GenBank/DDBJ databases">
        <authorList>
            <person name="Durling M."/>
        </authorList>
    </citation>
    <scope>NUCLEOTIDE SEQUENCE</scope>
</reference>
<sequence>MAAYKVSLLCREICREAATIISPDSTLISYTRAKNPRFHRNGFFFSFAEDILFTACIEQPVADIERNFFSKIQNLGAVMDDSEFRISGKRLNTGKFGVFLRGMKSLRTIYLIYFREYSGASDTSERDRKNVQDRWEKQKDFIIDWKPLNIEIVRSFELKPGDRLYGIHDSSLSRSSLRDSDSDSEQESE</sequence>
<dbReference type="AlphaFoldDB" id="A0A9N9PVZ6"/>
<accession>A0A9N9PVZ6</accession>
<protein>
    <submittedName>
        <fullName evidence="2">Uncharacterized protein</fullName>
    </submittedName>
</protein>
<proteinExistence type="predicted"/>